<keyword evidence="3" id="KW-0812">Transmembrane</keyword>
<evidence type="ECO:0000313" key="8">
    <source>
        <dbReference type="Proteomes" id="UP000094056"/>
    </source>
</evidence>
<organism evidence="7 8">
    <name type="scientific">Candidatus Scalindua rubra</name>
    <dbReference type="NCBI Taxonomy" id="1872076"/>
    <lineage>
        <taxon>Bacteria</taxon>
        <taxon>Pseudomonadati</taxon>
        <taxon>Planctomycetota</taxon>
        <taxon>Candidatus Brocadiia</taxon>
        <taxon>Candidatus Brocadiales</taxon>
        <taxon>Candidatus Scalinduaceae</taxon>
        <taxon>Candidatus Scalindua</taxon>
    </lineage>
</organism>
<evidence type="ECO:0000256" key="5">
    <source>
        <dbReference type="ARBA" id="ARBA00023136"/>
    </source>
</evidence>
<comment type="caution">
    <text evidence="7">The sequence shown here is derived from an EMBL/GenBank/DDBJ whole genome shotgun (WGS) entry which is preliminary data.</text>
</comment>
<dbReference type="InterPro" id="IPR001727">
    <property type="entry name" value="GDT1-like"/>
</dbReference>
<gene>
    <name evidence="7" type="ORF">SCARUB_05105</name>
</gene>
<sequence length="56" mass="6350">MKGTVMDWKILIATFSSIFLAELGDKTQIAAIIMTSKTKQTLNRTHGIYDCFRLNN</sequence>
<dbReference type="GO" id="GO:0016020">
    <property type="term" value="C:membrane"/>
    <property type="evidence" value="ECO:0007669"/>
    <property type="project" value="UniProtKB-SubCell"/>
</dbReference>
<protein>
    <recommendedName>
        <fullName evidence="6">GDT1 family protein</fullName>
    </recommendedName>
</protein>
<evidence type="ECO:0000256" key="2">
    <source>
        <dbReference type="ARBA" id="ARBA00009190"/>
    </source>
</evidence>
<dbReference type="Pfam" id="PF01169">
    <property type="entry name" value="GDT1"/>
    <property type="match status" value="1"/>
</dbReference>
<evidence type="ECO:0000256" key="4">
    <source>
        <dbReference type="ARBA" id="ARBA00022989"/>
    </source>
</evidence>
<accession>A0A1E3X2G1</accession>
<keyword evidence="5" id="KW-0472">Membrane</keyword>
<dbReference type="GO" id="GO:0046873">
    <property type="term" value="F:metal ion transmembrane transporter activity"/>
    <property type="evidence" value="ECO:0007669"/>
    <property type="project" value="InterPro"/>
</dbReference>
<reference evidence="7 8" key="1">
    <citation type="submission" date="2016-07" db="EMBL/GenBank/DDBJ databases">
        <title>Draft genome of Scalindua rubra, obtained from a brine-seawater interface in the Red Sea, sheds light on salt adaptation in anammox bacteria.</title>
        <authorList>
            <person name="Speth D.R."/>
            <person name="Lagkouvardos I."/>
            <person name="Wang Y."/>
            <person name="Qian P.-Y."/>
            <person name="Dutilh B.E."/>
            <person name="Jetten M.S."/>
        </authorList>
    </citation>
    <scope>NUCLEOTIDE SEQUENCE [LARGE SCALE GENOMIC DNA]</scope>
    <source>
        <strain evidence="7">BSI-1</strain>
    </source>
</reference>
<comment type="similarity">
    <text evidence="2 6">Belongs to the GDT1 family.</text>
</comment>
<proteinExistence type="inferred from homology"/>
<dbReference type="Proteomes" id="UP000094056">
    <property type="component" value="Unassembled WGS sequence"/>
</dbReference>
<evidence type="ECO:0000256" key="6">
    <source>
        <dbReference type="RuleBase" id="RU365102"/>
    </source>
</evidence>
<dbReference type="AlphaFoldDB" id="A0A1E3X2G1"/>
<evidence type="ECO:0000256" key="3">
    <source>
        <dbReference type="ARBA" id="ARBA00022692"/>
    </source>
</evidence>
<comment type="subcellular location">
    <subcellularLocation>
        <location evidence="1 6">Membrane</location>
        <topology evidence="1 6">Multi-pass membrane protein</topology>
    </subcellularLocation>
</comment>
<dbReference type="EMBL" id="MAYW01000369">
    <property type="protein sequence ID" value="ODS29795.1"/>
    <property type="molecule type" value="Genomic_DNA"/>
</dbReference>
<name>A0A1E3X2G1_9BACT</name>
<evidence type="ECO:0000313" key="7">
    <source>
        <dbReference type="EMBL" id="ODS29795.1"/>
    </source>
</evidence>
<keyword evidence="4" id="KW-1133">Transmembrane helix</keyword>
<feature type="non-terminal residue" evidence="7">
    <location>
        <position position="56"/>
    </location>
</feature>
<evidence type="ECO:0000256" key="1">
    <source>
        <dbReference type="ARBA" id="ARBA00004141"/>
    </source>
</evidence>